<name>A0A5C6CJX2_9BACT</name>
<reference evidence="1 2" key="1">
    <citation type="submission" date="2019-02" db="EMBL/GenBank/DDBJ databases">
        <title>Deep-cultivation of Planctomycetes and their phenomic and genomic characterization uncovers novel biology.</title>
        <authorList>
            <person name="Wiegand S."/>
            <person name="Jogler M."/>
            <person name="Boedeker C."/>
            <person name="Pinto D."/>
            <person name="Vollmers J."/>
            <person name="Rivas-Marin E."/>
            <person name="Kohn T."/>
            <person name="Peeters S.H."/>
            <person name="Heuer A."/>
            <person name="Rast P."/>
            <person name="Oberbeckmann S."/>
            <person name="Bunk B."/>
            <person name="Jeske O."/>
            <person name="Meyerdierks A."/>
            <person name="Storesund J.E."/>
            <person name="Kallscheuer N."/>
            <person name="Luecker S."/>
            <person name="Lage O.M."/>
            <person name="Pohl T."/>
            <person name="Merkel B.J."/>
            <person name="Hornburger P."/>
            <person name="Mueller R.-W."/>
            <person name="Bruemmer F."/>
            <person name="Labrenz M."/>
            <person name="Spormann A.M."/>
            <person name="Op Den Camp H."/>
            <person name="Overmann J."/>
            <person name="Amann R."/>
            <person name="Jetten M.S.M."/>
            <person name="Mascher T."/>
            <person name="Medema M.H."/>
            <person name="Devos D.P."/>
            <person name="Kaster A.-K."/>
            <person name="Ovreas L."/>
            <person name="Rohde M."/>
            <person name="Galperin M.Y."/>
            <person name="Jogler C."/>
        </authorList>
    </citation>
    <scope>NUCLEOTIDE SEQUENCE [LARGE SCALE GENOMIC DNA]</scope>
    <source>
        <strain evidence="1 2">Pla144</strain>
    </source>
</reference>
<accession>A0A5C6CJX2</accession>
<dbReference type="EMBL" id="SJPS01000005">
    <property type="protein sequence ID" value="TWU24758.1"/>
    <property type="molecule type" value="Genomic_DNA"/>
</dbReference>
<organism evidence="1 2">
    <name type="scientific">Bythopirellula polymerisocia</name>
    <dbReference type="NCBI Taxonomy" id="2528003"/>
    <lineage>
        <taxon>Bacteria</taxon>
        <taxon>Pseudomonadati</taxon>
        <taxon>Planctomycetota</taxon>
        <taxon>Planctomycetia</taxon>
        <taxon>Pirellulales</taxon>
        <taxon>Lacipirellulaceae</taxon>
        <taxon>Bythopirellula</taxon>
    </lineage>
</organism>
<evidence type="ECO:0000313" key="1">
    <source>
        <dbReference type="EMBL" id="TWU24758.1"/>
    </source>
</evidence>
<comment type="caution">
    <text evidence="1">The sequence shown here is derived from an EMBL/GenBank/DDBJ whole genome shotgun (WGS) entry which is preliminary data.</text>
</comment>
<gene>
    <name evidence="1" type="ORF">Pla144_36440</name>
</gene>
<keyword evidence="2" id="KW-1185">Reference proteome</keyword>
<dbReference type="Proteomes" id="UP000318437">
    <property type="component" value="Unassembled WGS sequence"/>
</dbReference>
<evidence type="ECO:0000313" key="2">
    <source>
        <dbReference type="Proteomes" id="UP000318437"/>
    </source>
</evidence>
<sequence length="48" mass="5380">MLTGRYISLHSEGHLAELNNEVLLELDEEYSFGKKADSSVWLTANSNP</sequence>
<dbReference type="AlphaFoldDB" id="A0A5C6CJX2"/>
<protein>
    <submittedName>
        <fullName evidence="1">Uncharacterized protein</fullName>
    </submittedName>
</protein>
<proteinExistence type="predicted"/>